<comment type="caution">
    <text evidence="6">Lacks conserved residue(s) required for the propagation of feature annotation.</text>
</comment>
<dbReference type="InterPro" id="IPR036850">
    <property type="entry name" value="NDK-like_dom_sf"/>
</dbReference>
<dbReference type="HOGENOM" id="CLU_060216_8_3_1"/>
<protein>
    <recommendedName>
        <fullName evidence="7">Nucleoside diphosphate kinase-like domain-containing protein</fullName>
    </recommendedName>
</protein>
<evidence type="ECO:0000259" key="7">
    <source>
        <dbReference type="SMART" id="SM00562"/>
    </source>
</evidence>
<keyword evidence="2" id="KW-0808">Transferase</keyword>
<keyword evidence="4" id="KW-0418">Kinase</keyword>
<dbReference type="PROSITE" id="PS51374">
    <property type="entry name" value="NDPK_LIKE"/>
    <property type="match status" value="1"/>
</dbReference>
<dbReference type="GO" id="GO:0016301">
    <property type="term" value="F:kinase activity"/>
    <property type="evidence" value="ECO:0007669"/>
    <property type="project" value="UniProtKB-KW"/>
</dbReference>
<dbReference type="EnsemblMetazoa" id="SMAR012587-RA">
    <property type="protein sequence ID" value="SMAR012587-PA"/>
    <property type="gene ID" value="SMAR012587"/>
</dbReference>
<evidence type="ECO:0000256" key="4">
    <source>
        <dbReference type="ARBA" id="ARBA00022777"/>
    </source>
</evidence>
<evidence type="ECO:0000313" key="8">
    <source>
        <dbReference type="EnsemblMetazoa" id="SMAR012587-PA"/>
    </source>
</evidence>
<reference evidence="8" key="2">
    <citation type="submission" date="2015-02" db="UniProtKB">
        <authorList>
            <consortium name="EnsemblMetazoa"/>
        </authorList>
    </citation>
    <scope>IDENTIFICATION</scope>
</reference>
<dbReference type="EMBL" id="JH432162">
    <property type="status" value="NOT_ANNOTATED_CDS"/>
    <property type="molecule type" value="Genomic_DNA"/>
</dbReference>
<accession>T1JFH3</accession>
<evidence type="ECO:0000256" key="3">
    <source>
        <dbReference type="ARBA" id="ARBA00022741"/>
    </source>
</evidence>
<dbReference type="Pfam" id="PF00334">
    <property type="entry name" value="NDK"/>
    <property type="match status" value="1"/>
</dbReference>
<feature type="domain" description="Nucleoside diphosphate kinase-like" evidence="7">
    <location>
        <begin position="8"/>
        <end position="102"/>
    </location>
</feature>
<dbReference type="PANTHER" id="PTHR46161">
    <property type="entry name" value="NUCLEOSIDE DIPHOSPHATE KINASE"/>
    <property type="match status" value="1"/>
</dbReference>
<dbReference type="eggNOG" id="KOG0888">
    <property type="taxonomic scope" value="Eukaryota"/>
</dbReference>
<name>T1JFH3_STRMM</name>
<keyword evidence="5" id="KW-0067">ATP-binding</keyword>
<keyword evidence="9" id="KW-1185">Reference proteome</keyword>
<evidence type="ECO:0000313" key="9">
    <source>
        <dbReference type="Proteomes" id="UP000014500"/>
    </source>
</evidence>
<dbReference type="Gene3D" id="3.30.70.141">
    <property type="entry name" value="Nucleoside diphosphate kinase-like domain"/>
    <property type="match status" value="1"/>
</dbReference>
<evidence type="ECO:0000256" key="5">
    <source>
        <dbReference type="ARBA" id="ARBA00022840"/>
    </source>
</evidence>
<dbReference type="OMA" id="ICYAHIL"/>
<dbReference type="SMART" id="SM00562">
    <property type="entry name" value="NDK"/>
    <property type="match status" value="1"/>
</dbReference>
<dbReference type="GO" id="GO:0005524">
    <property type="term" value="F:ATP binding"/>
    <property type="evidence" value="ECO:0007669"/>
    <property type="project" value="UniProtKB-KW"/>
</dbReference>
<sequence>MKIMKMRLQLTLAIIKPDISIYPFRLRFVRHLLLKNDFLIVRSRKMHLDVNEAEMFYQIHKDKFFYNRLVTYMSSGICYAHILAREDAIGAWRRLMGPTKVSRLKMKMSG</sequence>
<dbReference type="STRING" id="126957.T1JFH3"/>
<dbReference type="Proteomes" id="UP000014500">
    <property type="component" value="Unassembled WGS sequence"/>
</dbReference>
<evidence type="ECO:0000256" key="6">
    <source>
        <dbReference type="PROSITE-ProRule" id="PRU00706"/>
    </source>
</evidence>
<dbReference type="InterPro" id="IPR034907">
    <property type="entry name" value="NDK-like_dom"/>
</dbReference>
<evidence type="ECO:0000256" key="1">
    <source>
        <dbReference type="ARBA" id="ARBA00008142"/>
    </source>
</evidence>
<comment type="similarity">
    <text evidence="1 6">Belongs to the NDK family.</text>
</comment>
<dbReference type="SUPFAM" id="SSF54919">
    <property type="entry name" value="Nucleoside diphosphate kinase, NDK"/>
    <property type="match status" value="1"/>
</dbReference>
<reference evidence="9" key="1">
    <citation type="submission" date="2011-05" db="EMBL/GenBank/DDBJ databases">
        <authorList>
            <person name="Richards S.R."/>
            <person name="Qu J."/>
            <person name="Jiang H."/>
            <person name="Jhangiani S.N."/>
            <person name="Agravi P."/>
            <person name="Goodspeed R."/>
            <person name="Gross S."/>
            <person name="Mandapat C."/>
            <person name="Jackson L."/>
            <person name="Mathew T."/>
            <person name="Pu L."/>
            <person name="Thornton R."/>
            <person name="Saada N."/>
            <person name="Wilczek-Boney K.B."/>
            <person name="Lee S."/>
            <person name="Kovar C."/>
            <person name="Wu Y."/>
            <person name="Scherer S.E."/>
            <person name="Worley K.C."/>
            <person name="Muzny D.M."/>
            <person name="Gibbs R."/>
        </authorList>
    </citation>
    <scope>NUCLEOTIDE SEQUENCE</scope>
    <source>
        <strain evidence="9">Brora</strain>
    </source>
</reference>
<proteinExistence type="inferred from homology"/>
<evidence type="ECO:0000256" key="2">
    <source>
        <dbReference type="ARBA" id="ARBA00022679"/>
    </source>
</evidence>
<dbReference type="AlphaFoldDB" id="T1JFH3"/>
<dbReference type="PhylomeDB" id="T1JFH3"/>
<organism evidence="8 9">
    <name type="scientific">Strigamia maritima</name>
    <name type="common">European centipede</name>
    <name type="synonym">Geophilus maritimus</name>
    <dbReference type="NCBI Taxonomy" id="126957"/>
    <lineage>
        <taxon>Eukaryota</taxon>
        <taxon>Metazoa</taxon>
        <taxon>Ecdysozoa</taxon>
        <taxon>Arthropoda</taxon>
        <taxon>Myriapoda</taxon>
        <taxon>Chilopoda</taxon>
        <taxon>Pleurostigmophora</taxon>
        <taxon>Geophilomorpha</taxon>
        <taxon>Linotaeniidae</taxon>
        <taxon>Strigamia</taxon>
    </lineage>
</organism>
<keyword evidence="3" id="KW-0547">Nucleotide-binding</keyword>
<dbReference type="PANTHER" id="PTHR46161:SF3">
    <property type="entry name" value="NUCLEOSIDE DIPHOSPHATE KINASE DDB_G0292928-RELATED"/>
    <property type="match status" value="1"/>
</dbReference>